<dbReference type="RefSeq" id="WP_130039400.1">
    <property type="nucleotide sequence ID" value="NZ_JACCEV010000002.1"/>
</dbReference>
<dbReference type="EMBL" id="JACCEV010000002">
    <property type="protein sequence ID" value="NYT85850.1"/>
    <property type="molecule type" value="Genomic_DNA"/>
</dbReference>
<proteinExistence type="predicted"/>
<sequence>MIFYNKHTACPAQQGQALVLATLLLGAALLVLIRYFAVGQMVGAKARQLHALDATAYSGALIQARAMNMLSYINRAHIGHQLAMAHLVTLGSWASLGGAQARQLASGNPPPHLISMLFGPEHGAAYRAASQASGFSGLAMPQADLARAYGGHDHAVRAVLNTAQDAIVATLPQAREQAMQAVLRTNYPEQAASIRFDLTLDHDNWPGYVQRQSGHGQLRNLVEDVALLYEFLSPRNDTAFNNWVVDARCPGMRHQLRRRGGTELDQQGRWQSADTLSFHALRSNRWIGCYFREYAMGWGWIPSAQTQTIGQPHVDDPPADFAAQDFWRWVQEATNWDITSDSANPLANSRAVASRQRWQGGGLPSYFDVASKAAITSLGFSVSLRHPGPDGLIVSTRSAAETFFDRPELRSDARIEQASLFNPYWQARLAIHKDATDSKMRQP</sequence>
<dbReference type="OrthoDB" id="5493674at2"/>
<evidence type="ECO:0000256" key="1">
    <source>
        <dbReference type="SAM" id="Phobius"/>
    </source>
</evidence>
<evidence type="ECO:0000313" key="2">
    <source>
        <dbReference type="EMBL" id="NYT85850.1"/>
    </source>
</evidence>
<feature type="transmembrane region" description="Helical" evidence="1">
    <location>
        <begin position="17"/>
        <end position="37"/>
    </location>
</feature>
<keyword evidence="3" id="KW-1185">Reference proteome</keyword>
<keyword evidence="1" id="KW-0812">Transmembrane</keyword>
<keyword evidence="1" id="KW-0472">Membrane</keyword>
<organism evidence="2 3">
    <name type="scientific">Pollutimonas harenae</name>
    <dbReference type="NCBI Taxonomy" id="657015"/>
    <lineage>
        <taxon>Bacteria</taxon>
        <taxon>Pseudomonadati</taxon>
        <taxon>Pseudomonadota</taxon>
        <taxon>Betaproteobacteria</taxon>
        <taxon>Burkholderiales</taxon>
        <taxon>Alcaligenaceae</taxon>
        <taxon>Pollutimonas</taxon>
    </lineage>
</organism>
<gene>
    <name evidence="2" type="ORF">H0A62_09565</name>
</gene>
<dbReference type="AlphaFoldDB" id="A0A853H1E7"/>
<reference evidence="2 3" key="1">
    <citation type="submission" date="2020-07" db="EMBL/GenBank/DDBJ databases">
        <title>Taxonomic revisions and descriptions of new bacterial species based on genomic comparisons in the high-G+C-content subgroup of the family Alcaligenaceae.</title>
        <authorList>
            <person name="Szabo A."/>
            <person name="Felfoldi T."/>
        </authorList>
    </citation>
    <scope>NUCLEOTIDE SEQUENCE [LARGE SCALE GENOMIC DNA]</scope>
    <source>
        <strain evidence="2 3">DSM 25667</strain>
    </source>
</reference>
<accession>A0A853H1E7</accession>
<evidence type="ECO:0000313" key="3">
    <source>
        <dbReference type="Proteomes" id="UP000554144"/>
    </source>
</evidence>
<comment type="caution">
    <text evidence="2">The sequence shown here is derived from an EMBL/GenBank/DDBJ whole genome shotgun (WGS) entry which is preliminary data.</text>
</comment>
<keyword evidence="1" id="KW-1133">Transmembrane helix</keyword>
<dbReference type="Proteomes" id="UP000554144">
    <property type="component" value="Unassembled WGS sequence"/>
</dbReference>
<protein>
    <submittedName>
        <fullName evidence="2">Uncharacterized protein</fullName>
    </submittedName>
</protein>
<name>A0A853H1E7_9BURK</name>